<evidence type="ECO:0000256" key="11">
    <source>
        <dbReference type="SAM" id="Phobius"/>
    </source>
</evidence>
<keyword evidence="6" id="KW-0547">Nucleotide-binding</keyword>
<keyword evidence="2" id="KW-0813">Transport</keyword>
<dbReference type="Pfam" id="PF00664">
    <property type="entry name" value="ABC_membrane"/>
    <property type="match status" value="1"/>
</dbReference>
<dbReference type="GO" id="GO:0005886">
    <property type="term" value="C:plasma membrane"/>
    <property type="evidence" value="ECO:0007669"/>
    <property type="project" value="UniProtKB-SubCell"/>
</dbReference>
<evidence type="ECO:0000313" key="15">
    <source>
        <dbReference type="Proteomes" id="UP000053274"/>
    </source>
</evidence>
<dbReference type="PROSITE" id="PS50929">
    <property type="entry name" value="ABC_TM1F"/>
    <property type="match status" value="1"/>
</dbReference>
<dbReference type="InterPro" id="IPR036640">
    <property type="entry name" value="ABC1_TM_sf"/>
</dbReference>
<evidence type="ECO:0000256" key="1">
    <source>
        <dbReference type="ARBA" id="ARBA00004429"/>
    </source>
</evidence>
<dbReference type="Gene3D" id="3.40.50.300">
    <property type="entry name" value="P-loop containing nucleotide triphosphate hydrolases"/>
    <property type="match status" value="1"/>
</dbReference>
<dbReference type="InterPro" id="IPR039421">
    <property type="entry name" value="Type_1_exporter"/>
</dbReference>
<comment type="caution">
    <text evidence="14">The sequence shown here is derived from an EMBL/GenBank/DDBJ whole genome shotgun (WGS) entry which is preliminary data.</text>
</comment>
<accession>A0A0R2PID7</accession>
<dbReference type="GO" id="GO:0016887">
    <property type="term" value="F:ATP hydrolysis activity"/>
    <property type="evidence" value="ECO:0007669"/>
    <property type="project" value="InterPro"/>
</dbReference>
<dbReference type="PROSITE" id="PS50893">
    <property type="entry name" value="ABC_TRANSPORTER_2"/>
    <property type="match status" value="1"/>
</dbReference>
<dbReference type="CDD" id="cd07346">
    <property type="entry name" value="ABC_6TM_exporters"/>
    <property type="match status" value="1"/>
</dbReference>
<feature type="transmembrane region" description="Helical" evidence="11">
    <location>
        <begin position="258"/>
        <end position="280"/>
    </location>
</feature>
<evidence type="ECO:0000256" key="4">
    <source>
        <dbReference type="ARBA" id="ARBA00022519"/>
    </source>
</evidence>
<dbReference type="PANTHER" id="PTHR43394:SF1">
    <property type="entry name" value="ATP-BINDING CASSETTE SUB-FAMILY B MEMBER 10, MITOCHONDRIAL"/>
    <property type="match status" value="1"/>
</dbReference>
<dbReference type="PROSITE" id="PS00211">
    <property type="entry name" value="ABC_TRANSPORTER_1"/>
    <property type="match status" value="1"/>
</dbReference>
<keyword evidence="3" id="KW-1003">Cell membrane</keyword>
<dbReference type="Gene3D" id="1.20.1560.10">
    <property type="entry name" value="ABC transporter type 1, transmembrane domain"/>
    <property type="match status" value="1"/>
</dbReference>
<dbReference type="InterPro" id="IPR017871">
    <property type="entry name" value="ABC_transporter-like_CS"/>
</dbReference>
<dbReference type="InterPro" id="IPR027417">
    <property type="entry name" value="P-loop_NTPase"/>
</dbReference>
<name>A0A0R2PID7_9ACTN</name>
<evidence type="ECO:0000256" key="5">
    <source>
        <dbReference type="ARBA" id="ARBA00022692"/>
    </source>
</evidence>
<keyword evidence="9 11" id="KW-0472">Membrane</keyword>
<feature type="domain" description="ABC transporter" evidence="12">
    <location>
        <begin position="350"/>
        <end position="585"/>
    </location>
</feature>
<feature type="domain" description="ABC transmembrane type-1" evidence="13">
    <location>
        <begin position="48"/>
        <end position="317"/>
    </location>
</feature>
<keyword evidence="5 11" id="KW-0812">Transmembrane</keyword>
<sequence>MQVKDSELVHQFKGESPIRTLRYLLKDQRKNVALAVIFFSIKHSPAWLIPVITANMIDIVVEKKSTVGLTINAAALIFVVAQNFPTNLLYVRFLATAIRETENRLRSALVVRMQQLSIGYYQKTNAGALQTKVVRDVENIEQMLRHLSDGGLAALNGLIGAIVVTSIRVPNFLIFFIVVAPIASLIIIRLRKSLNEYNEDFRSQIEKMSSRVNEMTTLLTVTRAHGLERRAVGRMKDSFATVQEAGLRLDRINGRFNAAAWVTFQMANVLCLILSAYFALNGMFGISAGDVVLLTSNFGMLIGSIILLASLAPAISKGFASITSLGEVLESPDLELNQGKKDVEKVEGVIEFSDVAFTYPTNHKPSLNNITFSAKPGQMIALVGPSGSGKSTLINLVIGFLRPSSGSIRVDGLDYKDLDLRTVRKFLSVVPQESVLFDGTIAENISYGLSDVSESDIRTALRDANALEFVEAFDDGIETIVGERGARLSGGQRQRLAIARALIRNPRILILDEATSALDSESERLIQDALSRLMLNRTTFVVAHRLSTIKEADLILVLDDGAIVQTGTHAQLLQHIGVYKRLYDAQSFIPEE</sequence>
<keyword evidence="7" id="KW-0067">ATP-binding</keyword>
<comment type="similarity">
    <text evidence="10">Belongs to the ABC transporter superfamily. Siderophore-Fe(3+) uptake transporter (SIUT) (TC 3.A.1.21) family.</text>
</comment>
<feature type="transmembrane region" description="Helical" evidence="11">
    <location>
        <begin position="69"/>
        <end position="90"/>
    </location>
</feature>
<evidence type="ECO:0000256" key="3">
    <source>
        <dbReference type="ARBA" id="ARBA00022475"/>
    </source>
</evidence>
<dbReference type="Proteomes" id="UP000053274">
    <property type="component" value="Unassembled WGS sequence"/>
</dbReference>
<dbReference type="InterPro" id="IPR003439">
    <property type="entry name" value="ABC_transporter-like_ATP-bd"/>
</dbReference>
<gene>
    <name evidence="14" type="ORF">ABR54_03375</name>
</gene>
<dbReference type="InterPro" id="IPR003593">
    <property type="entry name" value="AAA+_ATPase"/>
</dbReference>
<dbReference type="SMART" id="SM00382">
    <property type="entry name" value="AAA"/>
    <property type="match status" value="1"/>
</dbReference>
<evidence type="ECO:0000259" key="13">
    <source>
        <dbReference type="PROSITE" id="PS50929"/>
    </source>
</evidence>
<evidence type="ECO:0000256" key="2">
    <source>
        <dbReference type="ARBA" id="ARBA00022448"/>
    </source>
</evidence>
<dbReference type="FunFam" id="3.40.50.300:FF:000221">
    <property type="entry name" value="Multidrug ABC transporter ATP-binding protein"/>
    <property type="match status" value="1"/>
</dbReference>
<feature type="transmembrane region" description="Helical" evidence="11">
    <location>
        <begin position="173"/>
        <end position="190"/>
    </location>
</feature>
<keyword evidence="4" id="KW-0997">Cell inner membrane</keyword>
<evidence type="ECO:0000256" key="6">
    <source>
        <dbReference type="ARBA" id="ARBA00022741"/>
    </source>
</evidence>
<evidence type="ECO:0000256" key="10">
    <source>
        <dbReference type="ARBA" id="ARBA00023455"/>
    </source>
</evidence>
<evidence type="ECO:0000256" key="9">
    <source>
        <dbReference type="ARBA" id="ARBA00023136"/>
    </source>
</evidence>
<dbReference type="AlphaFoldDB" id="A0A0R2PID7"/>
<dbReference type="EMBL" id="LIAM01000005">
    <property type="protein sequence ID" value="KRO36562.1"/>
    <property type="molecule type" value="Genomic_DNA"/>
</dbReference>
<dbReference type="Pfam" id="PF00005">
    <property type="entry name" value="ABC_tran"/>
    <property type="match status" value="1"/>
</dbReference>
<dbReference type="GO" id="GO:0015421">
    <property type="term" value="F:ABC-type oligopeptide transporter activity"/>
    <property type="evidence" value="ECO:0007669"/>
    <property type="project" value="TreeGrafter"/>
</dbReference>
<evidence type="ECO:0000259" key="12">
    <source>
        <dbReference type="PROSITE" id="PS50893"/>
    </source>
</evidence>
<dbReference type="PANTHER" id="PTHR43394">
    <property type="entry name" value="ATP-DEPENDENT PERMEASE MDL1, MITOCHONDRIAL"/>
    <property type="match status" value="1"/>
</dbReference>
<comment type="subcellular location">
    <subcellularLocation>
        <location evidence="1">Cell inner membrane</location>
        <topology evidence="1">Multi-pass membrane protein</topology>
    </subcellularLocation>
</comment>
<evidence type="ECO:0000256" key="7">
    <source>
        <dbReference type="ARBA" id="ARBA00022840"/>
    </source>
</evidence>
<dbReference type="GO" id="GO:0005524">
    <property type="term" value="F:ATP binding"/>
    <property type="evidence" value="ECO:0007669"/>
    <property type="project" value="UniProtKB-KW"/>
</dbReference>
<dbReference type="InterPro" id="IPR011527">
    <property type="entry name" value="ABC1_TM_dom"/>
</dbReference>
<feature type="transmembrane region" description="Helical" evidence="11">
    <location>
        <begin position="292"/>
        <end position="315"/>
    </location>
</feature>
<evidence type="ECO:0000313" key="14">
    <source>
        <dbReference type="EMBL" id="KRO36562.1"/>
    </source>
</evidence>
<dbReference type="SUPFAM" id="SSF52540">
    <property type="entry name" value="P-loop containing nucleoside triphosphate hydrolases"/>
    <property type="match status" value="1"/>
</dbReference>
<dbReference type="SUPFAM" id="SSF90123">
    <property type="entry name" value="ABC transporter transmembrane region"/>
    <property type="match status" value="1"/>
</dbReference>
<feature type="transmembrane region" description="Helical" evidence="11">
    <location>
        <begin position="32"/>
        <end position="57"/>
    </location>
</feature>
<evidence type="ECO:0000256" key="8">
    <source>
        <dbReference type="ARBA" id="ARBA00022989"/>
    </source>
</evidence>
<reference evidence="14 15" key="1">
    <citation type="submission" date="2015-10" db="EMBL/GenBank/DDBJ databases">
        <title>Metagenome-Assembled Genomes uncover a global brackish microbiome.</title>
        <authorList>
            <person name="Hugerth L.W."/>
            <person name="Larsson J."/>
            <person name="Alneberg J."/>
            <person name="Lindh M.V."/>
            <person name="Legrand C."/>
            <person name="Pinhassi J."/>
            <person name="Andersson A.F."/>
        </authorList>
    </citation>
    <scope>NUCLEOTIDE SEQUENCE [LARGE SCALE GENOMIC DNA]</scope>
    <source>
        <strain evidence="14">BACL15 MAG-120619-bin91</strain>
    </source>
</reference>
<keyword evidence="8 11" id="KW-1133">Transmembrane helix</keyword>
<organism evidence="14 15">
    <name type="scientific">Actinobacteria bacterium BACL15 MAG-120619-bin91</name>
    <dbReference type="NCBI Taxonomy" id="1655562"/>
    <lineage>
        <taxon>Bacteria</taxon>
        <taxon>Bacillati</taxon>
        <taxon>Actinomycetota</taxon>
        <taxon>Actinomycetes</taxon>
        <taxon>Actinomycetes incertae sedis</taxon>
        <taxon>ac1 cluster</taxon>
    </lineage>
</organism>
<protein>
    <submittedName>
        <fullName evidence="14">ABC transporter</fullName>
    </submittedName>
</protein>
<proteinExistence type="inferred from homology"/>